<evidence type="ECO:0000256" key="4">
    <source>
        <dbReference type="ARBA" id="ARBA00022807"/>
    </source>
</evidence>
<dbReference type="PROSITE" id="PS50600">
    <property type="entry name" value="ULP_PROTEASE"/>
    <property type="match status" value="1"/>
</dbReference>
<feature type="compositionally biased region" description="Low complexity" evidence="5">
    <location>
        <begin position="931"/>
        <end position="962"/>
    </location>
</feature>
<feature type="compositionally biased region" description="Basic and acidic residues" evidence="5">
    <location>
        <begin position="559"/>
        <end position="572"/>
    </location>
</feature>
<evidence type="ECO:0000313" key="8">
    <source>
        <dbReference type="Proteomes" id="UP000002630"/>
    </source>
</evidence>
<feature type="region of interest" description="Disordered" evidence="5">
    <location>
        <begin position="559"/>
        <end position="1168"/>
    </location>
</feature>
<evidence type="ECO:0000313" key="7">
    <source>
        <dbReference type="EMBL" id="CBJ29995.1"/>
    </source>
</evidence>
<dbReference type="GO" id="GO:0008234">
    <property type="term" value="F:cysteine-type peptidase activity"/>
    <property type="evidence" value="ECO:0007669"/>
    <property type="project" value="UniProtKB-KW"/>
</dbReference>
<feature type="compositionally biased region" description="Low complexity" evidence="5">
    <location>
        <begin position="1036"/>
        <end position="1045"/>
    </location>
</feature>
<dbReference type="STRING" id="2880.D7FMT0"/>
<dbReference type="InterPro" id="IPR003653">
    <property type="entry name" value="Peptidase_C48_C"/>
</dbReference>
<dbReference type="Gene3D" id="1.10.418.20">
    <property type="match status" value="1"/>
</dbReference>
<dbReference type="eggNOG" id="KOG0779">
    <property type="taxonomic scope" value="Eukaryota"/>
</dbReference>
<feature type="compositionally biased region" description="Basic residues" evidence="5">
    <location>
        <begin position="267"/>
        <end position="276"/>
    </location>
</feature>
<dbReference type="MEROPS" id="C48.A09"/>
<keyword evidence="2" id="KW-0645">Protease</keyword>
<feature type="compositionally biased region" description="Basic and acidic residues" evidence="5">
    <location>
        <begin position="963"/>
        <end position="973"/>
    </location>
</feature>
<dbReference type="InterPro" id="IPR038765">
    <property type="entry name" value="Papain-like_cys_pep_sf"/>
</dbReference>
<dbReference type="GO" id="GO:0016926">
    <property type="term" value="P:protein desumoylation"/>
    <property type="evidence" value="ECO:0007669"/>
    <property type="project" value="UniProtKB-ARBA"/>
</dbReference>
<evidence type="ECO:0000256" key="5">
    <source>
        <dbReference type="SAM" id="MobiDB-lite"/>
    </source>
</evidence>
<proteinExistence type="inferred from homology"/>
<reference evidence="7 8" key="1">
    <citation type="journal article" date="2010" name="Nature">
        <title>The Ectocarpus genome and the independent evolution of multicellularity in brown algae.</title>
        <authorList>
            <person name="Cock J.M."/>
            <person name="Sterck L."/>
            <person name="Rouze P."/>
            <person name="Scornet D."/>
            <person name="Allen A.E."/>
            <person name="Amoutzias G."/>
            <person name="Anthouard V."/>
            <person name="Artiguenave F."/>
            <person name="Aury J.M."/>
            <person name="Badger J.H."/>
            <person name="Beszteri B."/>
            <person name="Billiau K."/>
            <person name="Bonnet E."/>
            <person name="Bothwell J.H."/>
            <person name="Bowler C."/>
            <person name="Boyen C."/>
            <person name="Brownlee C."/>
            <person name="Carrano C.J."/>
            <person name="Charrier B."/>
            <person name="Cho G.Y."/>
            <person name="Coelho S.M."/>
            <person name="Collen J."/>
            <person name="Corre E."/>
            <person name="Da Silva C."/>
            <person name="Delage L."/>
            <person name="Delaroque N."/>
            <person name="Dittami S.M."/>
            <person name="Doulbeau S."/>
            <person name="Elias M."/>
            <person name="Farnham G."/>
            <person name="Gachon C.M."/>
            <person name="Gschloessl B."/>
            <person name="Heesch S."/>
            <person name="Jabbari K."/>
            <person name="Jubin C."/>
            <person name="Kawai H."/>
            <person name="Kimura K."/>
            <person name="Kloareg B."/>
            <person name="Kupper F.C."/>
            <person name="Lang D."/>
            <person name="Le Bail A."/>
            <person name="Leblanc C."/>
            <person name="Lerouge P."/>
            <person name="Lohr M."/>
            <person name="Lopez P.J."/>
            <person name="Martens C."/>
            <person name="Maumus F."/>
            <person name="Michel G."/>
            <person name="Miranda-Saavedra D."/>
            <person name="Morales J."/>
            <person name="Moreau H."/>
            <person name="Motomura T."/>
            <person name="Nagasato C."/>
            <person name="Napoli C.A."/>
            <person name="Nelson D.R."/>
            <person name="Nyvall-Collen P."/>
            <person name="Peters A.F."/>
            <person name="Pommier C."/>
            <person name="Potin P."/>
            <person name="Poulain J."/>
            <person name="Quesneville H."/>
            <person name="Read B."/>
            <person name="Rensing S.A."/>
            <person name="Ritter A."/>
            <person name="Rousvoal S."/>
            <person name="Samanta M."/>
            <person name="Samson G."/>
            <person name="Schroeder D.C."/>
            <person name="Segurens B."/>
            <person name="Strittmatter M."/>
            <person name="Tonon T."/>
            <person name="Tregear J.W."/>
            <person name="Valentin K."/>
            <person name="von Dassow P."/>
            <person name="Yamagishi T."/>
            <person name="Van de Peer Y."/>
            <person name="Wincker P."/>
        </authorList>
    </citation>
    <scope>NUCLEOTIDE SEQUENCE [LARGE SCALE GENOMIC DNA]</scope>
    <source>
        <strain evidence="8">Ec32 / CCAP1310/4</strain>
    </source>
</reference>
<evidence type="ECO:0000256" key="2">
    <source>
        <dbReference type="ARBA" id="ARBA00022670"/>
    </source>
</evidence>
<feature type="compositionally biased region" description="Basic residues" evidence="5">
    <location>
        <begin position="305"/>
        <end position="316"/>
    </location>
</feature>
<dbReference type="EMBL" id="FN648215">
    <property type="protein sequence ID" value="CBJ29995.1"/>
    <property type="molecule type" value="Genomic_DNA"/>
</dbReference>
<feature type="compositionally biased region" description="Low complexity" evidence="5">
    <location>
        <begin position="846"/>
        <end position="862"/>
    </location>
</feature>
<dbReference type="Pfam" id="PF02902">
    <property type="entry name" value="Peptidase_C48"/>
    <property type="match status" value="2"/>
</dbReference>
<dbReference type="Gene3D" id="3.40.395.10">
    <property type="entry name" value="Adenoviral Proteinase, Chain A"/>
    <property type="match status" value="1"/>
</dbReference>
<feature type="compositionally biased region" description="Basic residues" evidence="5">
    <location>
        <begin position="1085"/>
        <end position="1095"/>
    </location>
</feature>
<feature type="compositionally biased region" description="Basic residues" evidence="5">
    <location>
        <begin position="109"/>
        <end position="121"/>
    </location>
</feature>
<dbReference type="InParanoid" id="D7FMT0"/>
<feature type="domain" description="Ubiquitin-like protease family profile" evidence="6">
    <location>
        <begin position="446"/>
        <end position="1259"/>
    </location>
</feature>
<dbReference type="Proteomes" id="UP000002630">
    <property type="component" value="Linkage Group LG32"/>
</dbReference>
<feature type="compositionally biased region" description="Pro residues" evidence="5">
    <location>
        <begin position="917"/>
        <end position="930"/>
    </location>
</feature>
<feature type="compositionally biased region" description="Basic residues" evidence="5">
    <location>
        <begin position="241"/>
        <end position="252"/>
    </location>
</feature>
<feature type="compositionally biased region" description="Acidic residues" evidence="5">
    <location>
        <begin position="142"/>
        <end position="154"/>
    </location>
</feature>
<dbReference type="PANTHER" id="PTHR46915:SF2">
    <property type="entry name" value="UBIQUITIN-LIKE PROTEASE 4"/>
    <property type="match status" value="1"/>
</dbReference>
<dbReference type="PANTHER" id="PTHR46915">
    <property type="entry name" value="UBIQUITIN-LIKE PROTEASE 4-RELATED"/>
    <property type="match status" value="1"/>
</dbReference>
<feature type="compositionally biased region" description="Gly residues" evidence="5">
    <location>
        <begin position="735"/>
        <end position="744"/>
    </location>
</feature>
<evidence type="ECO:0000256" key="1">
    <source>
        <dbReference type="ARBA" id="ARBA00005234"/>
    </source>
</evidence>
<sequence>MDSSREDEEDDVPVVPPRSSGRTTVRADGSAAVPFPSPLAPAESQPKSRPNVRPTRSNKRSASDAGHGHGDAILAESPAGSSVDHAEEIDHATAAGANAEQPPSPPPSPKRRRRSARRGGQHGHLLVQERAGQGSCEREEVVLEEEEEEEEEEGAPAVAAIPRNRRGKRKGGRARGAQDAGDLKCGDVQQGEEWRVVTSVGAVGGIDSEGGGDAQGQGCAPLPHILEGQSTPPTGGETKTKGKGKGKGKGRAKAQASGTPAAAPKATTKRRCRRRRSADTNANMSDSYSDNSDGGAGDSPCSTPIRRRPRSTRHQTRASAEWYTHPLPPPTTLEEPLVIDSDDDDVRAVPAAQGAASADKPSRVVTTVCDDDDGGGGVRRDSSFVDTDFGDGLIELRTRKERQGAPPGMQKVRLSWAVAYLREECIRSVPHKTRVIFPNKDTTGAVQVTRSDVIRLQENVFLNDTIIDFYLRYLLSREDSFAEGLAPSSVHAFSPLVVQGITNVADAAEPEAYWRKVQKWTKGLDLFSKKIVLFPINSALHWSLLVLINPDLFEKRVTQKEKEKEKEKDKDAAAAAARKKPTAPTAAAAAAAASAESTKSAKKKAGKNSRADTGANAVSERGDGGGGGGSSSSSSQSSTVSHTEGRRFQEDDDEEMPQAASPSRDAASLATAASAGEEAIPSSPPLSESEYLSQASPLPSRGKAMEWPPSTEIQRHSIPLLDDCSGSADADPTEAGGGGGGGGACTTSGRGWSSHGAASQPEEENAVAVGESGSGGVTTAGESVDRRNVESLPMEMEVEEEDQLPSRAGEIVGGGRTRLSSPSSPASPSPSPSATVSRGHAPPMPGSASGSPAASGSATSTPVQALNVEASNGPLHDGPESVLSPPRPLLPVGRGTKESPAIAADSRREWRLNQPSPSSPMYPSSPPCAGPPGERSGAAAAAAAVAAAAAAGGSQPSPGSADAGERPGREDAHRRRRRRRSPDPTAGGLDTTIAGRTTVRRRSVGVGAHRQEMRTATQPQGTGGPIDVDALPSNDEPGPSSGEPEPAVDVEALSSSGPAAADDEEVEALDSNAAAVVAETELRTRVRSTRSRRPPSRSTNGSSCKAAQLPPPREHSPPDSSSGDGKRPTTSGGVAVGQEEPGGGGGVADAGAVGLSSSPPDGDLDGGERAAGVEEVVDDSPIPCMLLLDSTKGHRSQEVFRMVRKYVEAAWNNTHGKSSGRKSKVDVTARLLGGCSPPIPQQTNDCDCGVYVIHYAKLILEKPPLATQRFLDRKGKGGIFSKKWFDSSVISATRKTIRDTVETMRWDCLEKERGAAAAATS</sequence>
<feature type="compositionally biased region" description="Low complexity" evidence="5">
    <location>
        <begin position="253"/>
        <end position="266"/>
    </location>
</feature>
<name>D7FMT0_ECTSI</name>
<feature type="compositionally biased region" description="Acidic residues" evidence="5">
    <location>
        <begin position="1"/>
        <end position="12"/>
    </location>
</feature>
<feature type="compositionally biased region" description="Basic residues" evidence="5">
    <location>
        <begin position="163"/>
        <end position="173"/>
    </location>
</feature>
<protein>
    <recommendedName>
        <fullName evidence="6">Ubiquitin-like protease family profile domain-containing protein</fullName>
    </recommendedName>
</protein>
<feature type="region of interest" description="Disordered" evidence="5">
    <location>
        <begin position="350"/>
        <end position="382"/>
    </location>
</feature>
<keyword evidence="8" id="KW-1185">Reference proteome</keyword>
<dbReference type="OMA" id="YEMNTAR"/>
<gene>
    <name evidence="7" type="ORF">Esi_0170_0046</name>
</gene>
<comment type="similarity">
    <text evidence="1">Belongs to the peptidase C48 family.</text>
</comment>
<feature type="compositionally biased region" description="Gly residues" evidence="5">
    <location>
        <begin position="202"/>
        <end position="215"/>
    </location>
</feature>
<evidence type="ECO:0000259" key="6">
    <source>
        <dbReference type="PROSITE" id="PS50600"/>
    </source>
</evidence>
<dbReference type="SUPFAM" id="SSF54001">
    <property type="entry name" value="Cysteine proteinases"/>
    <property type="match status" value="1"/>
</dbReference>
<accession>D7FMT0</accession>
<dbReference type="OrthoDB" id="442460at2759"/>
<feature type="compositionally biased region" description="Low complexity" evidence="5">
    <location>
        <begin position="582"/>
        <end position="598"/>
    </location>
</feature>
<feature type="compositionally biased region" description="Low complexity" evidence="5">
    <location>
        <begin position="666"/>
        <end position="693"/>
    </location>
</feature>
<evidence type="ECO:0000256" key="3">
    <source>
        <dbReference type="ARBA" id="ARBA00022801"/>
    </source>
</evidence>
<organism evidence="7 8">
    <name type="scientific">Ectocarpus siliculosus</name>
    <name type="common">Brown alga</name>
    <name type="synonym">Conferva siliculosa</name>
    <dbReference type="NCBI Taxonomy" id="2880"/>
    <lineage>
        <taxon>Eukaryota</taxon>
        <taxon>Sar</taxon>
        <taxon>Stramenopiles</taxon>
        <taxon>Ochrophyta</taxon>
        <taxon>PX clade</taxon>
        <taxon>Phaeophyceae</taxon>
        <taxon>Ectocarpales</taxon>
        <taxon>Ectocarpaceae</taxon>
        <taxon>Ectocarpus</taxon>
    </lineage>
</organism>
<keyword evidence="4" id="KW-0788">Thiol protease</keyword>
<feature type="compositionally biased region" description="Polar residues" evidence="5">
    <location>
        <begin position="279"/>
        <end position="292"/>
    </location>
</feature>
<dbReference type="GO" id="GO:0006508">
    <property type="term" value="P:proteolysis"/>
    <property type="evidence" value="ECO:0007669"/>
    <property type="project" value="UniProtKB-KW"/>
</dbReference>
<feature type="compositionally biased region" description="Polar residues" evidence="5">
    <location>
        <begin position="1118"/>
        <end position="1131"/>
    </location>
</feature>
<dbReference type="EMBL" id="FN649757">
    <property type="protein sequence ID" value="CBJ29995.1"/>
    <property type="molecule type" value="Genomic_DNA"/>
</dbReference>
<keyword evidence="3" id="KW-0378">Hydrolase</keyword>
<feature type="region of interest" description="Disordered" evidence="5">
    <location>
        <begin position="1"/>
        <end position="331"/>
    </location>
</feature>